<dbReference type="SUPFAM" id="SSF69349">
    <property type="entry name" value="Phage fibre proteins"/>
    <property type="match status" value="1"/>
</dbReference>
<dbReference type="EMBL" id="NSKB01000003">
    <property type="protein sequence ID" value="PAU77481.1"/>
    <property type="molecule type" value="Genomic_DNA"/>
</dbReference>
<comment type="similarity">
    <text evidence="1">Belongs to the VgrG protein family.</text>
</comment>
<dbReference type="Pfam" id="PF05954">
    <property type="entry name" value="Phage_GPD"/>
    <property type="match status" value="1"/>
</dbReference>
<dbReference type="InterPro" id="IPR054030">
    <property type="entry name" value="Gp5_Vgr_C"/>
</dbReference>
<evidence type="ECO:0000313" key="5">
    <source>
        <dbReference type="EMBL" id="PAU77481.1"/>
    </source>
</evidence>
<comment type="caution">
    <text evidence="5">The sequence shown here is derived from an EMBL/GenBank/DDBJ whole genome shotgun (WGS) entry which is preliminary data.</text>
</comment>
<keyword evidence="6" id="KW-1185">Reference proteome</keyword>
<dbReference type="NCBIfam" id="TIGR01646">
    <property type="entry name" value="vgr_GE"/>
    <property type="match status" value="1"/>
</dbReference>
<dbReference type="Gene3D" id="2.40.50.230">
    <property type="entry name" value="Gp5 N-terminal domain"/>
    <property type="match status" value="1"/>
</dbReference>
<evidence type="ECO:0000259" key="3">
    <source>
        <dbReference type="Pfam" id="PF04717"/>
    </source>
</evidence>
<dbReference type="Gene3D" id="3.55.50.10">
    <property type="entry name" value="Baseplate protein-like domains"/>
    <property type="match status" value="1"/>
</dbReference>
<dbReference type="SUPFAM" id="SSF69279">
    <property type="entry name" value="Phage tail proteins"/>
    <property type="match status" value="2"/>
</dbReference>
<dbReference type="InterPro" id="IPR006533">
    <property type="entry name" value="T6SS_Vgr_RhsGE"/>
</dbReference>
<evidence type="ECO:0000259" key="4">
    <source>
        <dbReference type="Pfam" id="PF22178"/>
    </source>
</evidence>
<dbReference type="RefSeq" id="WP_095620644.1">
    <property type="nucleotide sequence ID" value="NZ_NSKB01000003.1"/>
</dbReference>
<evidence type="ECO:0000313" key="6">
    <source>
        <dbReference type="Proteomes" id="UP000217771"/>
    </source>
</evidence>
<gene>
    <name evidence="5" type="ORF">CK498_09650</name>
</gene>
<dbReference type="Proteomes" id="UP000217771">
    <property type="component" value="Unassembled WGS sequence"/>
</dbReference>
<feature type="domain" description="Gp5/Type VI secretion system Vgr C-terminal trimerisation" evidence="4">
    <location>
        <begin position="477"/>
        <end position="581"/>
    </location>
</feature>
<dbReference type="Pfam" id="PF04717">
    <property type="entry name" value="Phage_base_V"/>
    <property type="match status" value="1"/>
</dbReference>
<dbReference type="InterPro" id="IPR017847">
    <property type="entry name" value="T6SS_RhsGE_Vgr_subset"/>
</dbReference>
<dbReference type="PANTHER" id="PTHR32305">
    <property type="match status" value="1"/>
</dbReference>
<dbReference type="InterPro" id="IPR037026">
    <property type="entry name" value="Vgr_OB-fold_dom_sf"/>
</dbReference>
<feature type="domain" description="Gp5/Type VI secretion system Vgr protein OB-fold" evidence="3">
    <location>
        <begin position="392"/>
        <end position="459"/>
    </location>
</feature>
<dbReference type="SUPFAM" id="SSF69255">
    <property type="entry name" value="gp5 N-terminal domain-like"/>
    <property type="match status" value="1"/>
</dbReference>
<dbReference type="InterPro" id="IPR006531">
    <property type="entry name" value="Gp5/Vgr_OB"/>
</dbReference>
<name>A0A2A2EVN7_9GAMM</name>
<accession>A0A2A2EVN7</accession>
<proteinExistence type="inferred from homology"/>
<evidence type="ECO:0000256" key="2">
    <source>
        <dbReference type="SAM" id="MobiDB-lite"/>
    </source>
</evidence>
<feature type="region of interest" description="Disordered" evidence="2">
    <location>
        <begin position="620"/>
        <end position="660"/>
    </location>
</feature>
<dbReference type="NCBIfam" id="TIGR03361">
    <property type="entry name" value="VI_Rhs_Vgr"/>
    <property type="match status" value="1"/>
</dbReference>
<sequence length="686" mass="76330">MATGLQFTLALASDDALDLAVIDFTLEESLSAPFRLEVEFASRDPDLSPEAFLDRELTLTIWQDGEPLRRIHGIAAEFSRGDRGHRRTFYSLVIRPALWRLSLRHNSRIFQQVSPLTIINTLCEERGITDVAFAVTREPEEREYCVQYRETDLAFIQRLAAEEGLFYFHEFEDEVGGAHRLVFADDPQLLTALGERSYHSRAGGTPPTRHVRRLKQVARVAPASATLKDYSFKQPAYSQLHEHVAGGLEEHAQRDDYEHYDYPGRYKYDASGEPFTRIRLDALRRDAATAEAESDLPELAPGSRFTLSDHDADSLNRDWQVVRVTHRGEQPQALEEDGVTQGDAAGMTRYYNQIVLTPGDAAWRPEPDPKPRVDGPQVAFVVGPEGEEIHCDAHGRVKVQFPWDRYAEPNDSASCWIRVAQGWAGGGYGSIAIPRIGHEVIISFLEGDPDQPLITGRTYHAVNTPPYTLPEHKTRTVIRTQSHQGDGFNELRFEDQADQEQIWLHAQKDLELLTNNDRTEEIGNDSHLKVHHDRISEIDNDDHLTVHGSRHTQVDGDDHLIVDATRHEKYGRAQLVEAGQEVHHKAGMKVVIDAGAEITLNAGGSFVKLDPSGVTIVGPSVKINSGGSPGSGSGQAAQGPKLPREVEGESHQAIQPVDRPAQLKTLLKEPASCEICEDATGGQEDS</sequence>
<dbReference type="OrthoDB" id="9762420at2"/>
<protein>
    <submittedName>
        <fullName evidence="5">Type VI secretion system tip protein VgrG</fullName>
    </submittedName>
</protein>
<evidence type="ECO:0000256" key="1">
    <source>
        <dbReference type="ARBA" id="ARBA00005558"/>
    </source>
</evidence>
<dbReference type="Gene3D" id="4.10.220.110">
    <property type="match status" value="1"/>
</dbReference>
<dbReference type="Gene3D" id="2.30.110.50">
    <property type="match status" value="1"/>
</dbReference>
<dbReference type="AlphaFoldDB" id="A0A2A2EVN7"/>
<dbReference type="Pfam" id="PF22178">
    <property type="entry name" value="Gp5_trimer_C"/>
    <property type="match status" value="1"/>
</dbReference>
<reference evidence="5 6" key="1">
    <citation type="submission" date="2017-08" db="EMBL/GenBank/DDBJ databases">
        <title>Halomonas alkalisoli sp. nov., isolated from saline alkaline soil.</title>
        <authorList>
            <person name="Wang D."/>
            <person name="Zhang G."/>
        </authorList>
    </citation>
    <scope>NUCLEOTIDE SEQUENCE [LARGE SCALE GENOMIC DNA]</scope>
    <source>
        <strain evidence="5 6">WRN001</strain>
    </source>
</reference>
<organism evidence="5 6">
    <name type="scientific">Halomonas salipaludis</name>
    <dbReference type="NCBI Taxonomy" id="2032625"/>
    <lineage>
        <taxon>Bacteria</taxon>
        <taxon>Pseudomonadati</taxon>
        <taxon>Pseudomonadota</taxon>
        <taxon>Gammaproteobacteria</taxon>
        <taxon>Oceanospirillales</taxon>
        <taxon>Halomonadaceae</taxon>
        <taxon>Halomonas</taxon>
    </lineage>
</organism>
<dbReference type="InterPro" id="IPR050708">
    <property type="entry name" value="T6SS_VgrG/RHS"/>
</dbReference>
<dbReference type="PANTHER" id="PTHR32305:SF11">
    <property type="entry name" value="TYPE VI SECRETION SYSTEM SPIKE PROTEIN VGRG3"/>
    <property type="match status" value="1"/>
</dbReference>